<dbReference type="CDD" id="cd05403">
    <property type="entry name" value="NT_KNTase_like"/>
    <property type="match status" value="1"/>
</dbReference>
<keyword evidence="6" id="KW-0067">ATP-binding</keyword>
<dbReference type="AlphaFoldDB" id="A0A4P6YE41"/>
<evidence type="ECO:0000256" key="1">
    <source>
        <dbReference type="ARBA" id="ARBA00001946"/>
    </source>
</evidence>
<protein>
    <submittedName>
        <fullName evidence="9">Nucleotidyltransferase domain-containing protein</fullName>
    </submittedName>
</protein>
<keyword evidence="7" id="KW-0460">Magnesium</keyword>
<dbReference type="GO" id="GO:0005524">
    <property type="term" value="F:ATP binding"/>
    <property type="evidence" value="ECO:0007669"/>
    <property type="project" value="UniProtKB-KW"/>
</dbReference>
<name>A0A4P6YE41_9FLAO</name>
<dbReference type="SUPFAM" id="SSF81301">
    <property type="entry name" value="Nucleotidyltransferase"/>
    <property type="match status" value="1"/>
</dbReference>
<keyword evidence="2 9" id="KW-0808">Transferase</keyword>
<proteinExistence type="predicted"/>
<evidence type="ECO:0000259" key="8">
    <source>
        <dbReference type="Pfam" id="PF18765"/>
    </source>
</evidence>
<evidence type="ECO:0000256" key="7">
    <source>
        <dbReference type="ARBA" id="ARBA00022842"/>
    </source>
</evidence>
<dbReference type="PANTHER" id="PTHR33571:SF12">
    <property type="entry name" value="BSL3053 PROTEIN"/>
    <property type="match status" value="1"/>
</dbReference>
<keyword evidence="10" id="KW-1185">Reference proteome</keyword>
<dbReference type="Proteomes" id="UP000291124">
    <property type="component" value="Chromosome"/>
</dbReference>
<keyword evidence="4" id="KW-0479">Metal-binding</keyword>
<dbReference type="Gene3D" id="3.30.460.10">
    <property type="entry name" value="Beta Polymerase, domain 2"/>
    <property type="match status" value="1"/>
</dbReference>
<dbReference type="InterPro" id="IPR043519">
    <property type="entry name" value="NT_sf"/>
</dbReference>
<dbReference type="GO" id="GO:0046872">
    <property type="term" value="F:metal ion binding"/>
    <property type="evidence" value="ECO:0007669"/>
    <property type="project" value="UniProtKB-KW"/>
</dbReference>
<evidence type="ECO:0000256" key="3">
    <source>
        <dbReference type="ARBA" id="ARBA00022695"/>
    </source>
</evidence>
<organism evidence="9 10">
    <name type="scientific">Flavobacterium nackdongense</name>
    <dbReference type="NCBI Taxonomy" id="2547394"/>
    <lineage>
        <taxon>Bacteria</taxon>
        <taxon>Pseudomonadati</taxon>
        <taxon>Bacteroidota</taxon>
        <taxon>Flavobacteriia</taxon>
        <taxon>Flavobacteriales</taxon>
        <taxon>Flavobacteriaceae</taxon>
        <taxon>Flavobacterium</taxon>
    </lineage>
</organism>
<keyword evidence="5" id="KW-0547">Nucleotide-binding</keyword>
<dbReference type="GO" id="GO:0016779">
    <property type="term" value="F:nucleotidyltransferase activity"/>
    <property type="evidence" value="ECO:0007669"/>
    <property type="project" value="UniProtKB-KW"/>
</dbReference>
<dbReference type="OrthoDB" id="9793933at2"/>
<gene>
    <name evidence="9" type="ORF">E1750_10245</name>
</gene>
<evidence type="ECO:0000313" key="10">
    <source>
        <dbReference type="Proteomes" id="UP000291124"/>
    </source>
</evidence>
<evidence type="ECO:0000256" key="2">
    <source>
        <dbReference type="ARBA" id="ARBA00022679"/>
    </source>
</evidence>
<evidence type="ECO:0000313" key="9">
    <source>
        <dbReference type="EMBL" id="QBN19164.1"/>
    </source>
</evidence>
<dbReference type="InterPro" id="IPR041633">
    <property type="entry name" value="Polbeta"/>
</dbReference>
<dbReference type="InterPro" id="IPR052038">
    <property type="entry name" value="Type-VII_TA_antitoxin"/>
</dbReference>
<evidence type="ECO:0000256" key="6">
    <source>
        <dbReference type="ARBA" id="ARBA00022840"/>
    </source>
</evidence>
<sequence>MRTFCIFTTLILNNDNMIHPNFQPNMPIIIDLFKKYNIQNAYFFGSVLTEKFDNESDLDILINFKPEITDPLLKGELMWDLQFAIEDAFHRNVDLLQETTPKNPYFIKELQETKQLVYEQ</sequence>
<dbReference type="PANTHER" id="PTHR33571">
    <property type="entry name" value="SSL8005 PROTEIN"/>
    <property type="match status" value="1"/>
</dbReference>
<dbReference type="Pfam" id="PF18765">
    <property type="entry name" value="Polbeta"/>
    <property type="match status" value="1"/>
</dbReference>
<dbReference type="EMBL" id="CP037933">
    <property type="protein sequence ID" value="QBN19164.1"/>
    <property type="molecule type" value="Genomic_DNA"/>
</dbReference>
<accession>A0A4P6YE41</accession>
<feature type="domain" description="Polymerase beta nucleotidyltransferase" evidence="8">
    <location>
        <begin position="29"/>
        <end position="120"/>
    </location>
</feature>
<evidence type="ECO:0000256" key="5">
    <source>
        <dbReference type="ARBA" id="ARBA00022741"/>
    </source>
</evidence>
<evidence type="ECO:0000256" key="4">
    <source>
        <dbReference type="ARBA" id="ARBA00022723"/>
    </source>
</evidence>
<reference evidence="10" key="1">
    <citation type="submission" date="2019-03" db="EMBL/GenBank/DDBJ databases">
        <title>Flavobacterium sp.</title>
        <authorList>
            <person name="Kim H."/>
        </authorList>
    </citation>
    <scope>NUCLEOTIDE SEQUENCE [LARGE SCALE GENOMIC DNA]</scope>
    <source>
        <strain evidence="10">GS13</strain>
    </source>
</reference>
<dbReference type="KEGG" id="fnk:E1750_10245"/>
<comment type="cofactor">
    <cofactor evidence="1">
        <name>Mg(2+)</name>
        <dbReference type="ChEBI" id="CHEBI:18420"/>
    </cofactor>
</comment>
<keyword evidence="3" id="KW-0548">Nucleotidyltransferase</keyword>